<dbReference type="EMBL" id="VYZJ01001518">
    <property type="protein sequence ID" value="NWR23939.1"/>
    <property type="molecule type" value="Genomic_DNA"/>
</dbReference>
<dbReference type="Proteomes" id="UP000580681">
    <property type="component" value="Unassembled WGS sequence"/>
</dbReference>
<comment type="caution">
    <text evidence="2">The sequence shown here is derived from an EMBL/GenBank/DDBJ whole genome shotgun (WGS) entry which is preliminary data.</text>
</comment>
<feature type="non-terminal residue" evidence="2">
    <location>
        <position position="309"/>
    </location>
</feature>
<evidence type="ECO:0000313" key="2">
    <source>
        <dbReference type="EMBL" id="NWR23939.1"/>
    </source>
</evidence>
<dbReference type="Gene3D" id="1.10.472.10">
    <property type="entry name" value="Cyclin-like"/>
    <property type="match status" value="1"/>
</dbReference>
<evidence type="ECO:0000313" key="3">
    <source>
        <dbReference type="Proteomes" id="UP000580681"/>
    </source>
</evidence>
<name>A0A7K4VN58_9EMBE</name>
<keyword evidence="3" id="KW-1185">Reference proteome</keyword>
<keyword evidence="1" id="KW-1133">Transmembrane helix</keyword>
<dbReference type="InterPro" id="IPR036915">
    <property type="entry name" value="Cyclin-like_sf"/>
</dbReference>
<proteinExistence type="predicted"/>
<organism evidence="2 3">
    <name type="scientific">Emberiza fucata</name>
    <dbReference type="NCBI Taxonomy" id="337179"/>
    <lineage>
        <taxon>Eukaryota</taxon>
        <taxon>Metazoa</taxon>
        <taxon>Chordata</taxon>
        <taxon>Craniata</taxon>
        <taxon>Vertebrata</taxon>
        <taxon>Euteleostomi</taxon>
        <taxon>Archelosauria</taxon>
        <taxon>Archosauria</taxon>
        <taxon>Dinosauria</taxon>
        <taxon>Saurischia</taxon>
        <taxon>Theropoda</taxon>
        <taxon>Coelurosauria</taxon>
        <taxon>Aves</taxon>
        <taxon>Neognathae</taxon>
        <taxon>Neoaves</taxon>
        <taxon>Telluraves</taxon>
        <taxon>Australaves</taxon>
        <taxon>Passeriformes</taxon>
        <taxon>Passeroidea</taxon>
        <taxon>Fringillidae</taxon>
        <taxon>Emberizinae</taxon>
        <taxon>Emberizini</taxon>
        <taxon>Emberiza</taxon>
    </lineage>
</organism>
<sequence length="309" mass="36143">MFHSSTQRRHWTFHGEEELARRRAEGNRRARARAAASGKVPQDDPVLLEPHEELALCKYYEKRLLDFCAAFKPAMPRSVVVSEARRSRRLGPPYSIACCLLVLFSRARLSLNLFIYFLSSSATVCGRFFFFFFLFRFLTRVAISESDVFQRDLLLVALKLAWVSELFCFPLAKSRHKIGRCKQSILTYLIIKLWEMLIKNNTLFTNLQMIAVNYYDTLKIYSSMSLCSYLSESLMLKEDRSTLSRLLDEMKCMKNLIKKYELPRPEEVAALKQKLEKCHSLDLSFNTNPKKRKGYEDDEYVTKKCKIDE</sequence>
<feature type="non-terminal residue" evidence="2">
    <location>
        <position position="1"/>
    </location>
</feature>
<evidence type="ECO:0000256" key="1">
    <source>
        <dbReference type="SAM" id="Phobius"/>
    </source>
</evidence>
<reference evidence="2 3" key="1">
    <citation type="submission" date="2019-09" db="EMBL/GenBank/DDBJ databases">
        <title>Bird 10,000 Genomes (B10K) Project - Family phase.</title>
        <authorList>
            <person name="Zhang G."/>
        </authorList>
    </citation>
    <scope>NUCLEOTIDE SEQUENCE [LARGE SCALE GENOMIC DNA]</scope>
    <source>
        <strain evidence="2">B10K-DU-015-11</strain>
        <tissue evidence="2">Mixed tissue sample</tissue>
    </source>
</reference>
<keyword evidence="1" id="KW-0472">Membrane</keyword>
<gene>
    <name evidence="2" type="primary">Ccnh</name>
    <name evidence="2" type="ORF">EMBFUC_R05507</name>
</gene>
<keyword evidence="1" id="KW-0812">Transmembrane</keyword>
<protein>
    <submittedName>
        <fullName evidence="2">CCNH protein</fullName>
    </submittedName>
</protein>
<dbReference type="SUPFAM" id="SSF47954">
    <property type="entry name" value="Cyclin-like"/>
    <property type="match status" value="1"/>
</dbReference>
<accession>A0A7K4VN58</accession>
<dbReference type="AlphaFoldDB" id="A0A7K4VN58"/>
<feature type="transmembrane region" description="Helical" evidence="1">
    <location>
        <begin position="113"/>
        <end position="133"/>
    </location>
</feature>